<dbReference type="Gene3D" id="2.30.30.40">
    <property type="entry name" value="SH3 Domains"/>
    <property type="match status" value="2"/>
</dbReference>
<dbReference type="AlphaFoldDB" id="A0A806KJM9"/>
<feature type="signal peptide" evidence="2">
    <location>
        <begin position="1"/>
        <end position="25"/>
    </location>
</feature>
<accession>A0A806KJM9</accession>
<reference evidence="4" key="1">
    <citation type="submission" date="2012-03" db="EMBL/GenBank/DDBJ databases">
        <title>Functional metagenomics reveals considerable lignocellulase gene clusters in the gut microbiome of a wood-feeding higher termite.</title>
        <authorList>
            <person name="Liu N."/>
        </authorList>
    </citation>
    <scope>NUCLEOTIDE SEQUENCE</scope>
</reference>
<feature type="compositionally biased region" description="Low complexity" evidence="1">
    <location>
        <begin position="227"/>
        <end position="249"/>
    </location>
</feature>
<protein>
    <recommendedName>
        <fullName evidence="3">SH3b domain-containing protein</fullName>
    </recommendedName>
</protein>
<keyword evidence="2" id="KW-0732">Signal</keyword>
<dbReference type="SMART" id="SM00287">
    <property type="entry name" value="SH3b"/>
    <property type="match status" value="3"/>
</dbReference>
<dbReference type="EMBL" id="JQ844224">
    <property type="protein sequence ID" value="AGS53190.1"/>
    <property type="molecule type" value="Genomic_DNA"/>
</dbReference>
<dbReference type="InterPro" id="IPR052354">
    <property type="entry name" value="Cell_Wall_Dynamics_Protein"/>
</dbReference>
<evidence type="ECO:0000256" key="2">
    <source>
        <dbReference type="SAM" id="SignalP"/>
    </source>
</evidence>
<dbReference type="InterPro" id="IPR003646">
    <property type="entry name" value="SH3-like_bac-type"/>
</dbReference>
<evidence type="ECO:0000256" key="1">
    <source>
        <dbReference type="SAM" id="MobiDB-lite"/>
    </source>
</evidence>
<organism evidence="4">
    <name type="scientific">uncultured bacterium contig00081</name>
    <dbReference type="NCBI Taxonomy" id="1181557"/>
    <lineage>
        <taxon>Bacteria</taxon>
        <taxon>environmental samples</taxon>
    </lineage>
</organism>
<evidence type="ECO:0000259" key="3">
    <source>
        <dbReference type="PROSITE" id="PS51781"/>
    </source>
</evidence>
<feature type="region of interest" description="Disordered" evidence="1">
    <location>
        <begin position="374"/>
        <end position="396"/>
    </location>
</feature>
<dbReference type="Pfam" id="PF08239">
    <property type="entry name" value="SH3_3"/>
    <property type="match status" value="2"/>
</dbReference>
<feature type="region of interest" description="Disordered" evidence="1">
    <location>
        <begin position="227"/>
        <end position="250"/>
    </location>
</feature>
<dbReference type="PANTHER" id="PTHR34408">
    <property type="entry name" value="FAMILY PROTEIN, PUTATIVE-RELATED"/>
    <property type="match status" value="1"/>
</dbReference>
<evidence type="ECO:0000313" key="4">
    <source>
        <dbReference type="EMBL" id="AGS53190.1"/>
    </source>
</evidence>
<name>A0A806KJM9_9BACT</name>
<proteinExistence type="predicted"/>
<dbReference type="PROSITE" id="PS51781">
    <property type="entry name" value="SH3B"/>
    <property type="match status" value="1"/>
</dbReference>
<sequence>MIKINKKSFVIAWLLILVFCSQAQAQTLFATDRVNFRAAPSLDATINETLSKGTRVTETERLANGWSAVLINGTSGFISNQFLSTTPPRVDMYTQDGVNFRSAPIINPTNIKRVLPLGARVIETERLADGWSAVLVGDETGYIRTEFLSEQPPAQKKYTLVKVNLRTDPSTDSPDTIIKTLPAGTIVEEYIRLNEGWSLVGVDGIRGYIFNEHIGSKEAYDNSLKTAKSSSKPASSSSAPASETVRSSSTTTIHEIAASGVELVDWKTVKANKLFPTGVNALVTDVWTGKQYYVRSFSNGNHADVEPVTKSDTETMKSTYGGTWSWDTRPIWVTINGHTYAASINGMPHGGGVISGNGMDGQICLHFRGSLTHNGNRSHENSHQASVTAAWNAANR</sequence>
<feature type="compositionally biased region" description="Polar residues" evidence="1">
    <location>
        <begin position="383"/>
        <end position="396"/>
    </location>
</feature>
<feature type="chain" id="PRO_5032551188" description="SH3b domain-containing protein" evidence="2">
    <location>
        <begin position="26"/>
        <end position="396"/>
    </location>
</feature>
<feature type="domain" description="SH3b" evidence="3">
    <location>
        <begin position="23"/>
        <end position="87"/>
    </location>
</feature>